<dbReference type="RefSeq" id="WP_184963126.1">
    <property type="nucleotide sequence ID" value="NZ_JACHIN010000005.1"/>
</dbReference>
<evidence type="ECO:0000313" key="3">
    <source>
        <dbReference type="Proteomes" id="UP000568380"/>
    </source>
</evidence>
<evidence type="ECO:0000313" key="2">
    <source>
        <dbReference type="EMBL" id="MBB5078386.1"/>
    </source>
</evidence>
<protein>
    <recommendedName>
        <fullName evidence="4">DUF4760 domain-containing protein</fullName>
    </recommendedName>
</protein>
<keyword evidence="1" id="KW-1133">Transmembrane helix</keyword>
<sequence length="193" mass="21836">MNELMPVVAGFLLTTVLGGVLGFFFQRRAWAHQHRVQTRDRDRERAVMVFEEVSRLLDKRLYRLRLLYWSLAGETGTRSAKSETRMEGYRQVLFEWNDSINRNLALIQQYFGVELRDRFDNRIGADFVTLGKAVEAMWNGRADGEPIDDTRLNTLADQVYAYNLDMLQAIQTGTVGITGSGLPASARGGRAGG</sequence>
<dbReference type="Proteomes" id="UP000568380">
    <property type="component" value="Unassembled WGS sequence"/>
</dbReference>
<keyword evidence="1" id="KW-0472">Membrane</keyword>
<reference evidence="2 3" key="1">
    <citation type="submission" date="2020-08" db="EMBL/GenBank/DDBJ databases">
        <title>Genomic Encyclopedia of Type Strains, Phase IV (KMG-IV): sequencing the most valuable type-strain genomes for metagenomic binning, comparative biology and taxonomic classification.</title>
        <authorList>
            <person name="Goeker M."/>
        </authorList>
    </citation>
    <scope>NUCLEOTIDE SEQUENCE [LARGE SCALE GENOMIC DNA]</scope>
    <source>
        <strain evidence="2 3">DSM 45385</strain>
    </source>
</reference>
<gene>
    <name evidence="2" type="ORF">HNR40_003872</name>
</gene>
<evidence type="ECO:0008006" key="4">
    <source>
        <dbReference type="Google" id="ProtNLM"/>
    </source>
</evidence>
<dbReference type="EMBL" id="JACHIN010000005">
    <property type="protein sequence ID" value="MBB5078386.1"/>
    <property type="molecule type" value="Genomic_DNA"/>
</dbReference>
<proteinExistence type="predicted"/>
<dbReference type="AlphaFoldDB" id="A0A7W8EGH4"/>
<keyword evidence="3" id="KW-1185">Reference proteome</keyword>
<comment type="caution">
    <text evidence="2">The sequence shown here is derived from an EMBL/GenBank/DDBJ whole genome shotgun (WGS) entry which is preliminary data.</text>
</comment>
<organism evidence="2 3">
    <name type="scientific">Nonomuraea endophytica</name>
    <dbReference type="NCBI Taxonomy" id="714136"/>
    <lineage>
        <taxon>Bacteria</taxon>
        <taxon>Bacillati</taxon>
        <taxon>Actinomycetota</taxon>
        <taxon>Actinomycetes</taxon>
        <taxon>Streptosporangiales</taxon>
        <taxon>Streptosporangiaceae</taxon>
        <taxon>Nonomuraea</taxon>
    </lineage>
</organism>
<feature type="transmembrane region" description="Helical" evidence="1">
    <location>
        <begin position="6"/>
        <end position="25"/>
    </location>
</feature>
<accession>A0A7W8EGH4</accession>
<evidence type="ECO:0000256" key="1">
    <source>
        <dbReference type="SAM" id="Phobius"/>
    </source>
</evidence>
<keyword evidence="1" id="KW-0812">Transmembrane</keyword>
<name>A0A7W8EGH4_9ACTN</name>